<dbReference type="SUPFAM" id="SSF54909">
    <property type="entry name" value="Dimeric alpha+beta barrel"/>
    <property type="match status" value="1"/>
</dbReference>
<evidence type="ECO:0000259" key="4">
    <source>
        <dbReference type="PROSITE" id="PS50956"/>
    </source>
</evidence>
<evidence type="ECO:0000256" key="1">
    <source>
        <dbReference type="ARBA" id="ARBA00023015"/>
    </source>
</evidence>
<protein>
    <submittedName>
        <fullName evidence="5">Lrp/AsnC family transcriptional regulator</fullName>
    </submittedName>
</protein>
<name>A0ABR9RYQ6_9BURK</name>
<dbReference type="SMART" id="SM00344">
    <property type="entry name" value="HTH_ASNC"/>
    <property type="match status" value="1"/>
</dbReference>
<keyword evidence="2" id="KW-0238">DNA-binding</keyword>
<dbReference type="InterPro" id="IPR011008">
    <property type="entry name" value="Dimeric_a/b-barrel"/>
</dbReference>
<dbReference type="PROSITE" id="PS50956">
    <property type="entry name" value="HTH_ASNC_2"/>
    <property type="match status" value="1"/>
</dbReference>
<feature type="domain" description="HTH asnC-type" evidence="4">
    <location>
        <begin position="6"/>
        <end position="71"/>
    </location>
</feature>
<dbReference type="Gene3D" id="1.10.10.10">
    <property type="entry name" value="Winged helix-like DNA-binding domain superfamily/Winged helix DNA-binding domain"/>
    <property type="match status" value="1"/>
</dbReference>
<dbReference type="PRINTS" id="PR00033">
    <property type="entry name" value="HTHASNC"/>
</dbReference>
<dbReference type="CDD" id="cd00090">
    <property type="entry name" value="HTH_ARSR"/>
    <property type="match status" value="1"/>
</dbReference>
<proteinExistence type="predicted"/>
<dbReference type="InterPro" id="IPR011991">
    <property type="entry name" value="ArsR-like_HTH"/>
</dbReference>
<gene>
    <name evidence="5" type="ORF">IM787_02285</name>
</gene>
<dbReference type="PANTHER" id="PTHR30154">
    <property type="entry name" value="LEUCINE-RESPONSIVE REGULATORY PROTEIN"/>
    <property type="match status" value="1"/>
</dbReference>
<accession>A0ABR9RYQ6</accession>
<organism evidence="5 6">
    <name type="scientific">Ramlibacter pallidus</name>
    <dbReference type="NCBI Taxonomy" id="2780087"/>
    <lineage>
        <taxon>Bacteria</taxon>
        <taxon>Pseudomonadati</taxon>
        <taxon>Pseudomonadota</taxon>
        <taxon>Betaproteobacteria</taxon>
        <taxon>Burkholderiales</taxon>
        <taxon>Comamonadaceae</taxon>
        <taxon>Ramlibacter</taxon>
    </lineage>
</organism>
<dbReference type="InterPro" id="IPR000485">
    <property type="entry name" value="AsnC-type_HTH_dom"/>
</dbReference>
<keyword evidence="3" id="KW-0804">Transcription</keyword>
<dbReference type="InterPro" id="IPR019888">
    <property type="entry name" value="Tscrpt_reg_AsnC-like"/>
</dbReference>
<dbReference type="InterPro" id="IPR019887">
    <property type="entry name" value="Tscrpt_reg_AsnC/Lrp_C"/>
</dbReference>
<dbReference type="Gene3D" id="3.30.70.920">
    <property type="match status" value="1"/>
</dbReference>
<dbReference type="PANTHER" id="PTHR30154:SF34">
    <property type="entry name" value="TRANSCRIPTIONAL REGULATOR AZLB"/>
    <property type="match status" value="1"/>
</dbReference>
<dbReference type="InterPro" id="IPR036390">
    <property type="entry name" value="WH_DNA-bd_sf"/>
</dbReference>
<evidence type="ECO:0000256" key="3">
    <source>
        <dbReference type="ARBA" id="ARBA00023163"/>
    </source>
</evidence>
<dbReference type="RefSeq" id="WP_193675006.1">
    <property type="nucleotide sequence ID" value="NZ_JADDIV010000001.1"/>
</dbReference>
<keyword evidence="1" id="KW-0805">Transcription regulation</keyword>
<evidence type="ECO:0000256" key="2">
    <source>
        <dbReference type="ARBA" id="ARBA00023125"/>
    </source>
</evidence>
<dbReference type="Pfam" id="PF13412">
    <property type="entry name" value="HTH_24"/>
    <property type="match status" value="1"/>
</dbReference>
<keyword evidence="6" id="KW-1185">Reference proteome</keyword>
<sequence length="163" mass="17998">MESLAIDGTDLALLRQLQDDSSLSNQDLAGRVHISPATCLRRVKRLRDAGLIEREMAVLAPARIAAAVGHGMEAVVEVSLDRQGAEELQAFEERVIADDGVQQCYRVSPGPDFILVVYARDMPDYLALAQRLFTSDANVRNVKAFFSVRRAKFRPHIPLPGRG</sequence>
<dbReference type="InterPro" id="IPR036388">
    <property type="entry name" value="WH-like_DNA-bd_sf"/>
</dbReference>
<reference evidence="5 6" key="1">
    <citation type="submission" date="2020-10" db="EMBL/GenBank/DDBJ databases">
        <title>Ramlibacter sp. HM2 16S ribosomal RNA gene Genome sequencing and assembly.</title>
        <authorList>
            <person name="Kang M."/>
        </authorList>
    </citation>
    <scope>NUCLEOTIDE SEQUENCE [LARGE SCALE GENOMIC DNA]</scope>
    <source>
        <strain evidence="5 6">HM2</strain>
    </source>
</reference>
<evidence type="ECO:0000313" key="5">
    <source>
        <dbReference type="EMBL" id="MBE7366387.1"/>
    </source>
</evidence>
<comment type="caution">
    <text evidence="5">The sequence shown here is derived from an EMBL/GenBank/DDBJ whole genome shotgun (WGS) entry which is preliminary data.</text>
</comment>
<dbReference type="Proteomes" id="UP000806285">
    <property type="component" value="Unassembled WGS sequence"/>
</dbReference>
<dbReference type="SUPFAM" id="SSF46785">
    <property type="entry name" value="Winged helix' DNA-binding domain"/>
    <property type="match status" value="1"/>
</dbReference>
<dbReference type="EMBL" id="JADDIV010000001">
    <property type="protein sequence ID" value="MBE7366387.1"/>
    <property type="molecule type" value="Genomic_DNA"/>
</dbReference>
<evidence type="ECO:0000313" key="6">
    <source>
        <dbReference type="Proteomes" id="UP000806285"/>
    </source>
</evidence>
<dbReference type="Pfam" id="PF01037">
    <property type="entry name" value="AsnC_trans_reg"/>
    <property type="match status" value="1"/>
</dbReference>